<dbReference type="SUPFAM" id="SSF53335">
    <property type="entry name" value="S-adenosyl-L-methionine-dependent methyltransferases"/>
    <property type="match status" value="1"/>
</dbReference>
<proteinExistence type="predicted"/>
<evidence type="ECO:0000259" key="5">
    <source>
        <dbReference type="Pfam" id="PF13847"/>
    </source>
</evidence>
<evidence type="ECO:0000256" key="1">
    <source>
        <dbReference type="ARBA" id="ARBA00005189"/>
    </source>
</evidence>
<dbReference type="InterPro" id="IPR029063">
    <property type="entry name" value="SAM-dependent_MTases_sf"/>
</dbReference>
<keyword evidence="2" id="KW-0489">Methyltransferase</keyword>
<dbReference type="GO" id="GO:0008168">
    <property type="term" value="F:methyltransferase activity"/>
    <property type="evidence" value="ECO:0007669"/>
    <property type="project" value="UniProtKB-KW"/>
</dbReference>
<organism evidence="6 7">
    <name type="scientific">Nostoc minutum NIES-26</name>
    <dbReference type="NCBI Taxonomy" id="1844469"/>
    <lineage>
        <taxon>Bacteria</taxon>
        <taxon>Bacillati</taxon>
        <taxon>Cyanobacteriota</taxon>
        <taxon>Cyanophyceae</taxon>
        <taxon>Nostocales</taxon>
        <taxon>Nostocaceae</taxon>
        <taxon>Nostoc</taxon>
    </lineage>
</organism>
<dbReference type="EMBL" id="LXQD01000027">
    <property type="protein sequence ID" value="RCJ41069.1"/>
    <property type="molecule type" value="Genomic_DNA"/>
</dbReference>
<comment type="caution">
    <text evidence="6">The sequence shown here is derived from an EMBL/GenBank/DDBJ whole genome shotgun (WGS) entry which is preliminary data.</text>
</comment>
<feature type="domain" description="Methyltransferase" evidence="5">
    <location>
        <begin position="38"/>
        <end position="145"/>
    </location>
</feature>
<name>A0A367RYM1_9NOSO</name>
<keyword evidence="7" id="KW-1185">Reference proteome</keyword>
<keyword evidence="3" id="KW-0808">Transferase</keyword>
<accession>A0A367RYM1</accession>
<dbReference type="AlphaFoldDB" id="A0A367RYM1"/>
<sequence>MKSNYVISGGQKGKDRLKILAEVVQETTLNLLKNVGISEGMHCLDVGCGGGDVTIEIAKLIGAKGKVIGIDMDSSIIQLVQEEFKQQFPNIEFRALNAFDIDERSQYDLTYSRFLLAHLTNPGIVTTKMYHALKPGGVAIVEETDFSGYYCYPESQAFTRYLELHRQVIDRRGGNVDLGAKVPKILKDSGFKNVQVNLVQPIFTKLSEKIIPQLTLLNIKEAIVSEKLASQKEVDSLLAELSQFVESQQSIIVFARLFQVWGYK</sequence>
<dbReference type="PANTHER" id="PTHR44307:SF2">
    <property type="entry name" value="PHOSPHOETHANOLAMINE METHYLTRANSFERASE ISOFORM X1"/>
    <property type="match status" value="1"/>
</dbReference>
<protein>
    <recommendedName>
        <fullName evidence="5">Methyltransferase domain-containing protein</fullName>
    </recommendedName>
</protein>
<dbReference type="Pfam" id="PF13847">
    <property type="entry name" value="Methyltransf_31"/>
    <property type="match status" value="1"/>
</dbReference>
<dbReference type="CDD" id="cd02440">
    <property type="entry name" value="AdoMet_MTases"/>
    <property type="match status" value="1"/>
</dbReference>
<comment type="pathway">
    <text evidence="1">Lipid metabolism.</text>
</comment>
<evidence type="ECO:0000313" key="7">
    <source>
        <dbReference type="Proteomes" id="UP000252107"/>
    </source>
</evidence>
<comment type="pathway">
    <text evidence="4">Phospholipid metabolism.</text>
</comment>
<reference evidence="6" key="1">
    <citation type="submission" date="2016-04" db="EMBL/GenBank/DDBJ databases">
        <authorList>
            <person name="Tabuchi Yagui T.R."/>
        </authorList>
    </citation>
    <scope>NUCLEOTIDE SEQUENCE [LARGE SCALE GENOMIC DNA]</scope>
    <source>
        <strain evidence="6">NIES-26</strain>
    </source>
</reference>
<dbReference type="Proteomes" id="UP000252107">
    <property type="component" value="Unassembled WGS sequence"/>
</dbReference>
<evidence type="ECO:0000313" key="6">
    <source>
        <dbReference type="EMBL" id="RCJ41069.1"/>
    </source>
</evidence>
<evidence type="ECO:0000256" key="2">
    <source>
        <dbReference type="ARBA" id="ARBA00022603"/>
    </source>
</evidence>
<evidence type="ECO:0000256" key="4">
    <source>
        <dbReference type="ARBA" id="ARBA00025707"/>
    </source>
</evidence>
<dbReference type="GO" id="GO:0032259">
    <property type="term" value="P:methylation"/>
    <property type="evidence" value="ECO:0007669"/>
    <property type="project" value="UniProtKB-KW"/>
</dbReference>
<dbReference type="InterPro" id="IPR025714">
    <property type="entry name" value="Methyltranfer_dom"/>
</dbReference>
<dbReference type="Gene3D" id="3.40.50.150">
    <property type="entry name" value="Vaccinia Virus protein VP39"/>
    <property type="match status" value="1"/>
</dbReference>
<gene>
    <name evidence="6" type="ORF">A6770_36445</name>
</gene>
<evidence type="ECO:0000256" key="3">
    <source>
        <dbReference type="ARBA" id="ARBA00022679"/>
    </source>
</evidence>
<dbReference type="PANTHER" id="PTHR44307">
    <property type="entry name" value="PHOSPHOETHANOLAMINE METHYLTRANSFERASE"/>
    <property type="match status" value="1"/>
</dbReference>